<dbReference type="AlphaFoldDB" id="A0A484IBR9"/>
<name>A0A484IBR9_9ARCH</name>
<dbReference type="Proteomes" id="UP000294299">
    <property type="component" value="Chromosome NFRAN"/>
</dbReference>
<keyword evidence="4" id="KW-1185">Reference proteome</keyword>
<sequence>MVQEQNSGNPATAQSTAASASTTKKDNKIDSTIDSNQKTLLEFKKSLIEEQKSGESQIEQINQKIEETKKIIDQERVKLEAERQKLKQINELKDADYAKFTELKNSLIAERKRMKTLDSKASSGVGPRSRRDRFNIANLTRALEQIEKDIQTKKLSKDEERRLVLKSKEIATRLHALKMINKKEDTYKSLATKFEDIKGKMNQIFDQKADVGKVIGKIKANLDELLNKREALYEERRGIIHKVREAAAKIEMVDTQLNAIEFKKNRLQHSSERQRRYSTERRSKHELPQDKMRKNKENQELWNSLKEVALKKMSSGEKLTFDEMKLIYAEESD</sequence>
<organism evidence="3 4">
    <name type="scientific">Candidatus Nitrosocosmicus franklandianus</name>
    <dbReference type="NCBI Taxonomy" id="1798806"/>
    <lineage>
        <taxon>Archaea</taxon>
        <taxon>Nitrososphaerota</taxon>
        <taxon>Nitrososphaeria</taxon>
        <taxon>Nitrososphaerales</taxon>
        <taxon>Nitrososphaeraceae</taxon>
        <taxon>Candidatus Nitrosocosmicus</taxon>
    </lineage>
</organism>
<evidence type="ECO:0000313" key="3">
    <source>
        <dbReference type="EMBL" id="VFJ15204.1"/>
    </source>
</evidence>
<feature type="region of interest" description="Disordered" evidence="2">
    <location>
        <begin position="268"/>
        <end position="299"/>
    </location>
</feature>
<dbReference type="OrthoDB" id="8219at2157"/>
<dbReference type="EMBL" id="LR216287">
    <property type="protein sequence ID" value="VFJ15204.1"/>
    <property type="molecule type" value="Genomic_DNA"/>
</dbReference>
<keyword evidence="1" id="KW-0175">Coiled coil</keyword>
<dbReference type="GeneID" id="39421997"/>
<proteinExistence type="predicted"/>
<feature type="region of interest" description="Disordered" evidence="2">
    <location>
        <begin position="1"/>
        <end position="35"/>
    </location>
</feature>
<dbReference type="RefSeq" id="WP_134485186.1">
    <property type="nucleotide sequence ID" value="NZ_LR216287.1"/>
</dbReference>
<evidence type="ECO:0000313" key="4">
    <source>
        <dbReference type="Proteomes" id="UP000294299"/>
    </source>
</evidence>
<evidence type="ECO:0000256" key="2">
    <source>
        <dbReference type="SAM" id="MobiDB-lite"/>
    </source>
</evidence>
<feature type="coiled-coil region" evidence="1">
    <location>
        <begin position="136"/>
        <end position="163"/>
    </location>
</feature>
<dbReference type="KEGG" id="nfn:NFRAN_2881"/>
<accession>A0A484IBR9</accession>
<feature type="compositionally biased region" description="Polar residues" evidence="2">
    <location>
        <begin position="1"/>
        <end position="10"/>
    </location>
</feature>
<gene>
    <name evidence="3" type="ORF">NFRAN_2881</name>
</gene>
<evidence type="ECO:0008006" key="5">
    <source>
        <dbReference type="Google" id="ProtNLM"/>
    </source>
</evidence>
<evidence type="ECO:0000256" key="1">
    <source>
        <dbReference type="SAM" id="Coils"/>
    </source>
</evidence>
<feature type="coiled-coil region" evidence="1">
    <location>
        <begin position="44"/>
        <end position="92"/>
    </location>
</feature>
<protein>
    <recommendedName>
        <fullName evidence="5">Chromosome partition protein Smc</fullName>
    </recommendedName>
</protein>
<feature type="compositionally biased region" description="Low complexity" evidence="2">
    <location>
        <begin position="11"/>
        <end position="22"/>
    </location>
</feature>
<reference evidence="3 4" key="1">
    <citation type="submission" date="2019-02" db="EMBL/GenBank/DDBJ databases">
        <authorList>
            <person name="Lehtovirta-Morley E L."/>
        </authorList>
    </citation>
    <scope>NUCLEOTIDE SEQUENCE [LARGE SCALE GENOMIC DNA]</scope>
    <source>
        <strain evidence="3">NFRAN1</strain>
    </source>
</reference>